<evidence type="ECO:0000256" key="2">
    <source>
        <dbReference type="ARBA" id="ARBA00006187"/>
    </source>
</evidence>
<feature type="region of interest" description="Disordered" evidence="5">
    <location>
        <begin position="536"/>
        <end position="595"/>
    </location>
</feature>
<dbReference type="EMBL" id="WOCE01000019">
    <property type="protein sequence ID" value="KAE9592784.1"/>
    <property type="molecule type" value="Genomic_DNA"/>
</dbReference>
<keyword evidence="3" id="KW-0493">Microtubule</keyword>
<feature type="compositionally biased region" description="Basic and acidic residues" evidence="5">
    <location>
        <begin position="580"/>
        <end position="589"/>
    </location>
</feature>
<accession>A0A6A5NDQ5</accession>
<dbReference type="PANTHER" id="PTHR19321">
    <property type="entry name" value="PROTEIN REGULATOR OF CYTOKINESIS 1 PRC1-RELATED"/>
    <property type="match status" value="1"/>
</dbReference>
<dbReference type="Gene3D" id="1.20.58.1520">
    <property type="match status" value="1"/>
</dbReference>
<dbReference type="PANTHER" id="PTHR19321:SF4">
    <property type="entry name" value="65-KDA MICROTUBULE-ASSOCIATED PROTEIN 5"/>
    <property type="match status" value="1"/>
</dbReference>
<reference evidence="8" key="1">
    <citation type="journal article" date="2020" name="Nat. Commun.">
        <title>Genome sequence of the cluster root forming white lupin.</title>
        <authorList>
            <person name="Hufnagel B."/>
            <person name="Marques A."/>
            <person name="Soriano A."/>
            <person name="Marques L."/>
            <person name="Divol F."/>
            <person name="Doumas P."/>
            <person name="Sallet E."/>
            <person name="Mancinotti D."/>
            <person name="Carrere S."/>
            <person name="Marande W."/>
            <person name="Arribat S."/>
            <person name="Keller J."/>
            <person name="Huneau C."/>
            <person name="Blein T."/>
            <person name="Aime D."/>
            <person name="Laguerre M."/>
            <person name="Taylor J."/>
            <person name="Schubert V."/>
            <person name="Nelson M."/>
            <person name="Geu-Flores F."/>
            <person name="Crespi M."/>
            <person name="Gallardo-Guerrero K."/>
            <person name="Delaux P.-M."/>
            <person name="Salse J."/>
            <person name="Berges H."/>
            <person name="Guyot R."/>
            <person name="Gouzy J."/>
            <person name="Peret B."/>
        </authorList>
    </citation>
    <scope>NUCLEOTIDE SEQUENCE [LARGE SCALE GENOMIC DNA]</scope>
    <source>
        <strain evidence="8">cv. Amiga</strain>
    </source>
</reference>
<evidence type="ECO:0000256" key="5">
    <source>
        <dbReference type="SAM" id="MobiDB-lite"/>
    </source>
</evidence>
<gene>
    <name evidence="7" type="ORF">Lalb_Chr19g0132881</name>
</gene>
<name>A0A6A5NDQ5_LUPAL</name>
<evidence type="ECO:0000256" key="1">
    <source>
        <dbReference type="ARBA" id="ARBA00004245"/>
    </source>
</evidence>
<comment type="subcellular location">
    <subcellularLocation>
        <location evidence="1">Cytoplasm</location>
        <location evidence="1">Cytoskeleton</location>
    </subcellularLocation>
</comment>
<sequence length="611" mass="69784">MQLNDSISHINQTKTLAVFDFFFFIYFSLLIRVSLFTSSQEISAMVSPSISPSRTTCASLLRQLQMIWDEIGESDIDRDKMLLQLEQECLDIYHRKVEETRKHKADLYRSLADAEAEVTNLISSLGECISFSRGKGTLKEQLATIRPVLEDLRSKKDDRIKEFSKIKSQTSQICAEIAGCGQSETVTVPETDQFDLTVKKLGEHKSHLKELQNEKILRQQKVKTHITTIAELSQVMSIDSRKTLLEIHQSLGDPSEGTLQMQSISNDTLARLTGAIHSLKQEKQKRLQKVQELAKFLVELWDLMEIPIGEQKAFSHVTRLISVSVDDVSIQGCLSSDIIEQVEVEVQHLNLLKASKMKDLVFKRQNELEEIYRGVHIDVDNEAARQTLSSLIESGTMDPSDLLQSMDDQIRKAKEQALSRRDILDRVEKWKFAVEEEKWLDEYERDENRYSAVRGAHKNLKRAEKARTLVKQIPSIVENLTAKVKAWETEKGITFLYEKVPLLHSLDEYNVQRQLRGEEKRKSREQKRLHEQHAMEQEALFGSRSATKKPLGPSTNVNTLVGTPTGRRLFTSSGRYGTTGEKERRESSRVNHTTPVNYVALLKDDSVSRGS</sequence>
<evidence type="ECO:0000256" key="6">
    <source>
        <dbReference type="SAM" id="Phobius"/>
    </source>
</evidence>
<evidence type="ECO:0000313" key="7">
    <source>
        <dbReference type="EMBL" id="KAE9592784.1"/>
    </source>
</evidence>
<organism evidence="7 8">
    <name type="scientific">Lupinus albus</name>
    <name type="common">White lupine</name>
    <name type="synonym">Lupinus termis</name>
    <dbReference type="NCBI Taxonomy" id="3870"/>
    <lineage>
        <taxon>Eukaryota</taxon>
        <taxon>Viridiplantae</taxon>
        <taxon>Streptophyta</taxon>
        <taxon>Embryophyta</taxon>
        <taxon>Tracheophyta</taxon>
        <taxon>Spermatophyta</taxon>
        <taxon>Magnoliopsida</taxon>
        <taxon>eudicotyledons</taxon>
        <taxon>Gunneridae</taxon>
        <taxon>Pentapetalae</taxon>
        <taxon>rosids</taxon>
        <taxon>fabids</taxon>
        <taxon>Fabales</taxon>
        <taxon>Fabaceae</taxon>
        <taxon>Papilionoideae</taxon>
        <taxon>50 kb inversion clade</taxon>
        <taxon>genistoids sensu lato</taxon>
        <taxon>core genistoids</taxon>
        <taxon>Genisteae</taxon>
        <taxon>Lupinus</taxon>
    </lineage>
</organism>
<evidence type="ECO:0000313" key="8">
    <source>
        <dbReference type="Proteomes" id="UP000447434"/>
    </source>
</evidence>
<keyword evidence="6" id="KW-1133">Transmembrane helix</keyword>
<keyword evidence="4" id="KW-0963">Cytoplasm</keyword>
<keyword evidence="6" id="KW-0812">Transmembrane</keyword>
<dbReference type="Proteomes" id="UP000447434">
    <property type="component" value="Chromosome 19"/>
</dbReference>
<dbReference type="AlphaFoldDB" id="A0A6A5NDQ5"/>
<dbReference type="Pfam" id="PF03999">
    <property type="entry name" value="MAP65_ASE1"/>
    <property type="match status" value="1"/>
</dbReference>
<dbReference type="GO" id="GO:0005737">
    <property type="term" value="C:cytoplasm"/>
    <property type="evidence" value="ECO:0007669"/>
    <property type="project" value="TreeGrafter"/>
</dbReference>
<feature type="transmembrane region" description="Helical" evidence="6">
    <location>
        <begin position="16"/>
        <end position="35"/>
    </location>
</feature>
<dbReference type="InterPro" id="IPR007145">
    <property type="entry name" value="MAP65_Ase1_PRC1"/>
</dbReference>
<evidence type="ECO:0000256" key="3">
    <source>
        <dbReference type="ARBA" id="ARBA00022701"/>
    </source>
</evidence>
<dbReference type="OrthoDB" id="642895at2759"/>
<comment type="similarity">
    <text evidence="2">Belongs to the MAP65/ASE1 family.</text>
</comment>
<keyword evidence="8" id="KW-1185">Reference proteome</keyword>
<comment type="caution">
    <text evidence="7">The sequence shown here is derived from an EMBL/GenBank/DDBJ whole genome shotgun (WGS) entry which is preliminary data.</text>
</comment>
<evidence type="ECO:0000256" key="4">
    <source>
        <dbReference type="ARBA" id="ARBA00023212"/>
    </source>
</evidence>
<dbReference type="GO" id="GO:0005819">
    <property type="term" value="C:spindle"/>
    <property type="evidence" value="ECO:0007669"/>
    <property type="project" value="TreeGrafter"/>
</dbReference>
<proteinExistence type="inferred from homology"/>
<dbReference type="GO" id="GO:0000226">
    <property type="term" value="P:microtubule cytoskeleton organization"/>
    <property type="evidence" value="ECO:0007669"/>
    <property type="project" value="InterPro"/>
</dbReference>
<protein>
    <submittedName>
        <fullName evidence="7">Putative microtubule-associated protein, MAP65/Ase1/PRC1</fullName>
    </submittedName>
</protein>
<keyword evidence="4" id="KW-0206">Cytoskeleton</keyword>
<dbReference type="GO" id="GO:0008017">
    <property type="term" value="F:microtubule binding"/>
    <property type="evidence" value="ECO:0007669"/>
    <property type="project" value="InterPro"/>
</dbReference>
<feature type="compositionally biased region" description="Polar residues" evidence="5">
    <location>
        <begin position="553"/>
        <end position="562"/>
    </location>
</feature>
<keyword evidence="6" id="KW-0472">Membrane</keyword>
<dbReference type="GO" id="GO:0005874">
    <property type="term" value="C:microtubule"/>
    <property type="evidence" value="ECO:0007669"/>
    <property type="project" value="UniProtKB-KW"/>
</dbReference>